<name>A0AAV6Z5Z1_ENGPU</name>
<dbReference type="Proteomes" id="UP000824782">
    <property type="component" value="Unassembled WGS sequence"/>
</dbReference>
<organism evidence="1 2">
    <name type="scientific">Engystomops pustulosus</name>
    <name type="common">Tungara frog</name>
    <name type="synonym">Physalaemus pustulosus</name>
    <dbReference type="NCBI Taxonomy" id="76066"/>
    <lineage>
        <taxon>Eukaryota</taxon>
        <taxon>Metazoa</taxon>
        <taxon>Chordata</taxon>
        <taxon>Craniata</taxon>
        <taxon>Vertebrata</taxon>
        <taxon>Euteleostomi</taxon>
        <taxon>Amphibia</taxon>
        <taxon>Batrachia</taxon>
        <taxon>Anura</taxon>
        <taxon>Neobatrachia</taxon>
        <taxon>Hyloidea</taxon>
        <taxon>Leptodactylidae</taxon>
        <taxon>Leiuperinae</taxon>
        <taxon>Engystomops</taxon>
    </lineage>
</organism>
<proteinExistence type="predicted"/>
<evidence type="ECO:0000313" key="1">
    <source>
        <dbReference type="EMBL" id="KAG8544894.1"/>
    </source>
</evidence>
<gene>
    <name evidence="1" type="ORF">GDO81_021635</name>
</gene>
<keyword evidence="2" id="KW-1185">Reference proteome</keyword>
<protein>
    <submittedName>
        <fullName evidence="1">Uncharacterized protein</fullName>
    </submittedName>
</protein>
<sequence length="102" mass="12163">MDIVEDEFPPLRRLLHWISRDFLYMKLNVLNDFTQELKELLVFSASFTVIFLGIILKCKDFSSSHVPEYSLFFRQRSGCLMCQDDDWEHSWNRKRQVRGASA</sequence>
<dbReference type="AlphaFoldDB" id="A0AAV6Z5Z1"/>
<comment type="caution">
    <text evidence="1">The sequence shown here is derived from an EMBL/GenBank/DDBJ whole genome shotgun (WGS) entry which is preliminary data.</text>
</comment>
<dbReference type="EMBL" id="WNYA01001896">
    <property type="protein sequence ID" value="KAG8544894.1"/>
    <property type="molecule type" value="Genomic_DNA"/>
</dbReference>
<reference evidence="1" key="1">
    <citation type="thesis" date="2020" institute="ProQuest LLC" country="789 East Eisenhower Parkway, Ann Arbor, MI, USA">
        <title>Comparative Genomics and Chromosome Evolution.</title>
        <authorList>
            <person name="Mudd A.B."/>
        </authorList>
    </citation>
    <scope>NUCLEOTIDE SEQUENCE</scope>
    <source>
        <strain evidence="1">237g6f4</strain>
        <tissue evidence="1">Blood</tissue>
    </source>
</reference>
<accession>A0AAV6Z5Z1</accession>
<evidence type="ECO:0000313" key="2">
    <source>
        <dbReference type="Proteomes" id="UP000824782"/>
    </source>
</evidence>